<name>A0ABV8WXR2_9BACI</name>
<feature type="transmembrane region" description="Helical" evidence="1">
    <location>
        <begin position="139"/>
        <end position="161"/>
    </location>
</feature>
<keyword evidence="1" id="KW-0812">Transmembrane</keyword>
<protein>
    <recommendedName>
        <fullName evidence="4">DUF4386 family protein</fullName>
    </recommendedName>
</protein>
<dbReference type="RefSeq" id="WP_390252611.1">
    <property type="nucleotide sequence ID" value="NZ_JBHSDT010000008.1"/>
</dbReference>
<feature type="transmembrane region" description="Helical" evidence="1">
    <location>
        <begin position="173"/>
        <end position="191"/>
    </location>
</feature>
<keyword evidence="1" id="KW-1133">Transmembrane helix</keyword>
<evidence type="ECO:0000313" key="2">
    <source>
        <dbReference type="EMBL" id="MFC4404072.1"/>
    </source>
</evidence>
<keyword evidence="3" id="KW-1185">Reference proteome</keyword>
<feature type="transmembrane region" description="Helical" evidence="1">
    <location>
        <begin position="197"/>
        <end position="215"/>
    </location>
</feature>
<proteinExistence type="predicted"/>
<feature type="transmembrane region" description="Helical" evidence="1">
    <location>
        <begin position="53"/>
        <end position="76"/>
    </location>
</feature>
<feature type="transmembrane region" description="Helical" evidence="1">
    <location>
        <begin position="20"/>
        <end position="41"/>
    </location>
</feature>
<feature type="transmembrane region" description="Helical" evidence="1">
    <location>
        <begin position="88"/>
        <end position="106"/>
    </location>
</feature>
<sequence length="229" mass="25246">MTNKHQTEDNRWKVTGTDLIRWLGLFAIMAGILYIGIQFIHPSDNITSVNSSKWVLVACLTIAMSLFSLIGMTGIYTKQVNKTGWLGLIGYVIFSLFWLVSMIFSFNEAFVLPLLTNDAPEFVEGMLGIFGGTRSEVNLGIFTVLAPIAGLFYTLGGLLLGIATFRARVLPRWAGSLLSFAAVITLAAAIIPHPFDRLMAIPMGLAFIWLGYTVWSDPRKAPKRTISSH</sequence>
<accession>A0ABV8WXR2</accession>
<dbReference type="EMBL" id="JBHSDT010000008">
    <property type="protein sequence ID" value="MFC4404072.1"/>
    <property type="molecule type" value="Genomic_DNA"/>
</dbReference>
<dbReference type="Proteomes" id="UP001595882">
    <property type="component" value="Unassembled WGS sequence"/>
</dbReference>
<comment type="caution">
    <text evidence="2">The sequence shown here is derived from an EMBL/GenBank/DDBJ whole genome shotgun (WGS) entry which is preliminary data.</text>
</comment>
<reference evidence="3" key="1">
    <citation type="journal article" date="2019" name="Int. J. Syst. Evol. Microbiol.">
        <title>The Global Catalogue of Microorganisms (GCM) 10K type strain sequencing project: providing services to taxonomists for standard genome sequencing and annotation.</title>
        <authorList>
            <consortium name="The Broad Institute Genomics Platform"/>
            <consortium name="The Broad Institute Genome Sequencing Center for Infectious Disease"/>
            <person name="Wu L."/>
            <person name="Ma J."/>
        </authorList>
    </citation>
    <scope>NUCLEOTIDE SEQUENCE [LARGE SCALE GENOMIC DNA]</scope>
    <source>
        <strain evidence="3">CCUG 37865</strain>
    </source>
</reference>
<organism evidence="2 3">
    <name type="scientific">Gracilibacillus xinjiangensis</name>
    <dbReference type="NCBI Taxonomy" id="1193282"/>
    <lineage>
        <taxon>Bacteria</taxon>
        <taxon>Bacillati</taxon>
        <taxon>Bacillota</taxon>
        <taxon>Bacilli</taxon>
        <taxon>Bacillales</taxon>
        <taxon>Bacillaceae</taxon>
        <taxon>Gracilibacillus</taxon>
    </lineage>
</organism>
<keyword evidence="1" id="KW-0472">Membrane</keyword>
<gene>
    <name evidence="2" type="ORF">ACFOY7_13435</name>
</gene>
<evidence type="ECO:0000256" key="1">
    <source>
        <dbReference type="SAM" id="Phobius"/>
    </source>
</evidence>
<evidence type="ECO:0000313" key="3">
    <source>
        <dbReference type="Proteomes" id="UP001595882"/>
    </source>
</evidence>
<evidence type="ECO:0008006" key="4">
    <source>
        <dbReference type="Google" id="ProtNLM"/>
    </source>
</evidence>